<feature type="transmembrane region" description="Helical" evidence="2">
    <location>
        <begin position="409"/>
        <end position="434"/>
    </location>
</feature>
<evidence type="ECO:0000256" key="1">
    <source>
        <dbReference type="SAM" id="MobiDB-lite"/>
    </source>
</evidence>
<feature type="transmembrane region" description="Helical" evidence="2">
    <location>
        <begin position="446"/>
        <end position="465"/>
    </location>
</feature>
<dbReference type="InterPro" id="IPR027417">
    <property type="entry name" value="P-loop_NTPase"/>
</dbReference>
<accession>A0A1V4BLQ8</accession>
<feature type="compositionally biased region" description="Basic and acidic residues" evidence="1">
    <location>
        <begin position="1"/>
        <end position="12"/>
    </location>
</feature>
<organism evidence="4 5">
    <name type="scientific">Microcystis aeruginosa KW</name>
    <dbReference type="NCBI Taxonomy" id="1960155"/>
    <lineage>
        <taxon>Bacteria</taxon>
        <taxon>Bacillati</taxon>
        <taxon>Cyanobacteriota</taxon>
        <taxon>Cyanophyceae</taxon>
        <taxon>Oscillatoriophycideae</taxon>
        <taxon>Chroococcales</taxon>
        <taxon>Microcystaceae</taxon>
        <taxon>Microcystis</taxon>
    </lineage>
</organism>
<feature type="region of interest" description="Disordered" evidence="1">
    <location>
        <begin position="1"/>
        <end position="23"/>
    </location>
</feature>
<keyword evidence="2" id="KW-0472">Membrane</keyword>
<dbReference type="Proteomes" id="UP000189835">
    <property type="component" value="Unassembled WGS sequence"/>
</dbReference>
<protein>
    <recommendedName>
        <fullName evidence="3">NACHT domain-containing protein</fullName>
    </recommendedName>
</protein>
<keyword evidence="2" id="KW-0812">Transmembrane</keyword>
<feature type="transmembrane region" description="Helical" evidence="2">
    <location>
        <begin position="519"/>
        <end position="538"/>
    </location>
</feature>
<dbReference type="Gene3D" id="3.40.50.300">
    <property type="entry name" value="P-loop containing nucleotide triphosphate hydrolases"/>
    <property type="match status" value="1"/>
</dbReference>
<feature type="transmembrane region" description="Helical" evidence="2">
    <location>
        <begin position="486"/>
        <end position="507"/>
    </location>
</feature>
<dbReference type="AlphaFoldDB" id="A0A1V4BLQ8"/>
<reference evidence="4 5" key="1">
    <citation type="submission" date="2017-02" db="EMBL/GenBank/DDBJ databases">
        <title>Genome sequence of Microcystis aeruginosa KW.</title>
        <authorList>
            <person name="Oh H.-M."/>
            <person name="Ahn C.-Y."/>
            <person name="Jeong H."/>
            <person name="Srivastava A."/>
            <person name="Lee H.-G."/>
            <person name="Kang S.-R."/>
        </authorList>
    </citation>
    <scope>NUCLEOTIDE SEQUENCE [LARGE SCALE GENOMIC DNA]</scope>
    <source>
        <strain evidence="4 5">KW</strain>
    </source>
</reference>
<proteinExistence type="predicted"/>
<gene>
    <name evidence="4" type="ORF">B1L04_20435</name>
</gene>
<evidence type="ECO:0000259" key="3">
    <source>
        <dbReference type="PROSITE" id="PS50837"/>
    </source>
</evidence>
<dbReference type="InterPro" id="IPR007111">
    <property type="entry name" value="NACHT_NTPase"/>
</dbReference>
<comment type="caution">
    <text evidence="4">The sequence shown here is derived from an EMBL/GenBank/DDBJ whole genome shotgun (WGS) entry which is preliminary data.</text>
</comment>
<dbReference type="Pfam" id="PF05729">
    <property type="entry name" value="NACHT"/>
    <property type="match status" value="1"/>
</dbReference>
<feature type="domain" description="NACHT" evidence="3">
    <location>
        <begin position="133"/>
        <end position="241"/>
    </location>
</feature>
<evidence type="ECO:0000313" key="4">
    <source>
        <dbReference type="EMBL" id="OPF14956.1"/>
    </source>
</evidence>
<sequence length="665" mass="75327">MDYKMTDDKVRNSFETSGDNLQGNIQGNQGNIGYINQNYVNNHYQAPVIDEQTKAELYGRKELRKMVKKRWIEGFLYALFPPESSEKSLPMIKLVLEERPDAVKPPFQQQEVSRVLPTGMSEFEVFDQIGAGQTLLILGESGAGKTITLLKLAEDLIDRAEKDESLLIPVVFNLCSWRSKDKNQEIADWLIKELEDKYKAHDFGKTWIDKKQLILLLDGLDEVKADLRKACVQKINEFIKKYGPTKVVVCSNIEEYEDIGVKLEFEGAIFIRPLTSEQVNEYLDNAVEKQVAVKSLLQQDTKLQELAMSPLMLSILTQACQGYQGKTVEHLSQKGSLEELTKDVFDVYIERMFSKETDGKPREYKLPYLNPQTKQWLTWLAQKMEKASQKEFFIEQMQPTWLGSKAQYLFGNMLIGGSILGLTFGLIAFLSAWVTCKTCTEDSIKWAGINGIIAFVFFGLVLGWGKADIKTVETIKWSWQEAKNSLLFGGIIAILVGLLLIFALSLWYGINLGVSLNNIVFRSSALIGGIIAGLSYVLSNALKGPAIQTKTYPNQGIWVSLKSAIIIVLIISVPLIMLILFRIDRPNIGSRFGLRWAMFLGLGFGGGADCIKHFTLRFLLHRNNYIPWNYARFLDYASERSFLKKVGGGYIFVHGMLQKHFARMK</sequence>
<keyword evidence="2" id="KW-1133">Transmembrane helix</keyword>
<evidence type="ECO:0000313" key="5">
    <source>
        <dbReference type="Proteomes" id="UP000189835"/>
    </source>
</evidence>
<name>A0A1V4BLQ8_MICAE</name>
<feature type="transmembrane region" description="Helical" evidence="2">
    <location>
        <begin position="593"/>
        <end position="611"/>
    </location>
</feature>
<feature type="transmembrane region" description="Helical" evidence="2">
    <location>
        <begin position="559"/>
        <end position="581"/>
    </location>
</feature>
<dbReference type="EMBL" id="MVGR01000005">
    <property type="protein sequence ID" value="OPF14956.1"/>
    <property type="molecule type" value="Genomic_DNA"/>
</dbReference>
<dbReference type="SUPFAM" id="SSF52540">
    <property type="entry name" value="P-loop containing nucleoside triphosphate hydrolases"/>
    <property type="match status" value="1"/>
</dbReference>
<evidence type="ECO:0000256" key="2">
    <source>
        <dbReference type="SAM" id="Phobius"/>
    </source>
</evidence>
<dbReference type="PROSITE" id="PS50837">
    <property type="entry name" value="NACHT"/>
    <property type="match status" value="1"/>
</dbReference>